<dbReference type="Pfam" id="PF17651">
    <property type="entry name" value="Raco_middle"/>
    <property type="match status" value="1"/>
</dbReference>
<dbReference type="InterPro" id="IPR042259">
    <property type="entry name" value="Raco-like_middle_sf"/>
</dbReference>
<dbReference type="PANTHER" id="PTHR42895:SF2">
    <property type="entry name" value="IRON-SULFUR CLUSTER PROTEIN"/>
    <property type="match status" value="1"/>
</dbReference>
<reference evidence="2 3" key="1">
    <citation type="journal article" date="2017" name="ISME J.">
        <title>Energy and carbon metabolisms in a deep terrestrial subsurface fluid microbial community.</title>
        <authorList>
            <person name="Momper L."/>
            <person name="Jungbluth S.P."/>
            <person name="Lee M.D."/>
            <person name="Amend J.P."/>
        </authorList>
    </citation>
    <scope>NUCLEOTIDE SEQUENCE [LARGE SCALE GENOMIC DNA]</scope>
    <source>
        <strain evidence="2">SURF_5</strain>
    </source>
</reference>
<dbReference type="InterPro" id="IPR036010">
    <property type="entry name" value="2Fe-2S_ferredoxin-like_sf"/>
</dbReference>
<dbReference type="CDD" id="cd00207">
    <property type="entry name" value="fer2"/>
    <property type="match status" value="1"/>
</dbReference>
<dbReference type="EMBL" id="QZKU01000067">
    <property type="protein sequence ID" value="RJP21560.1"/>
    <property type="molecule type" value="Genomic_DNA"/>
</dbReference>
<protein>
    <submittedName>
        <fullName evidence="2">DUF4445 domain-containing protein</fullName>
    </submittedName>
</protein>
<sequence>MAEYKITFMPDAKTAAASPDETILDAAQRAGVYVHSLCGGDMICGKCRVIISQGQVFEEQHMLLSREEVQRNYVLACASHPRSDLVVEVPIESRMEGKKILIDQDAQRFSGLARVDLTKYDFAHAPLTEKIFLDVPVPSLQDSLSDLSRLFRSIRSKVDAPIMQTGLKNIRRVPQVLRRGDWKITCTLGERGGTIEVLEIEEGDTSARNYGVAVDVGTTTVVTHLIDLTTSKVLATDATYNSQIAFGEDVITRLIYAKEEVGGRERLHEAIVGNLNMLINNIVTEADVSIQDVTCVLCAGNTTMMHFLLDLDSSNIRREPYIPAAAFIPPIRAIEVGIQINPRGLLYAVPAVSSYVGGDIVSGVLASGIYRSNELSMLIDVGTNGEIVVGNSEWMVCCSASAGPAFEGGEVKFGMRATHGAIEKIKVSDGGESVQMVVIAEEKPRGICGSGLIDVISELRRQKVVDRTAKFSDPGFCSRLRKSEDDTVEYVIAYADETAMGRDIVITQPDINNLVRSKAAVFAGASVLIKSMGLGFHDLERLYIAGGFGNYLDLSAGVAIGLLPDIPLEKVRFIGNSSLNGAKLAILSKEAFAEVERIAQKMTYIDLSSNLQFMDEYSSALFLPHTNLELFPSVN</sequence>
<dbReference type="GO" id="GO:0051536">
    <property type="term" value="F:iron-sulfur cluster binding"/>
    <property type="evidence" value="ECO:0007669"/>
    <property type="project" value="InterPro"/>
</dbReference>
<dbReference type="Pfam" id="PF14574">
    <property type="entry name" value="RACo_C_ter"/>
    <property type="match status" value="1"/>
</dbReference>
<dbReference type="Gene3D" id="3.10.20.880">
    <property type="match status" value="1"/>
</dbReference>
<proteinExistence type="predicted"/>
<feature type="domain" description="2Fe-2S ferredoxin-type" evidence="1">
    <location>
        <begin position="4"/>
        <end position="93"/>
    </location>
</feature>
<dbReference type="InterPro" id="IPR040506">
    <property type="entry name" value="RACo_linker"/>
</dbReference>
<dbReference type="InterPro" id="IPR027980">
    <property type="entry name" value="RACo_C"/>
</dbReference>
<organism evidence="2 3">
    <name type="scientific">Abyssobacteria bacterium (strain SURF_5)</name>
    <dbReference type="NCBI Taxonomy" id="2093360"/>
    <lineage>
        <taxon>Bacteria</taxon>
        <taxon>Pseudomonadati</taxon>
        <taxon>Candidatus Hydrogenedentota</taxon>
        <taxon>Candidatus Abyssobacteria</taxon>
    </lineage>
</organism>
<dbReference type="InterPro" id="IPR012675">
    <property type="entry name" value="Beta-grasp_dom_sf"/>
</dbReference>
<gene>
    <name evidence="2" type="ORF">C4520_09735</name>
</gene>
<dbReference type="Pfam" id="PF17650">
    <property type="entry name" value="RACo_linker"/>
    <property type="match status" value="1"/>
</dbReference>
<dbReference type="PANTHER" id="PTHR42895">
    <property type="entry name" value="IRON-SULFUR CLUSTER-BINDING PROTEIN-RELATED"/>
    <property type="match status" value="1"/>
</dbReference>
<evidence type="ECO:0000313" key="3">
    <source>
        <dbReference type="Proteomes" id="UP000265882"/>
    </source>
</evidence>
<dbReference type="InterPro" id="IPR041414">
    <property type="entry name" value="Raco-like_middle"/>
</dbReference>
<dbReference type="Pfam" id="PF00111">
    <property type="entry name" value="Fer2"/>
    <property type="match status" value="1"/>
</dbReference>
<name>A0A3A4NWR0_ABYX5</name>
<dbReference type="AlphaFoldDB" id="A0A3A4NWR0"/>
<evidence type="ECO:0000313" key="2">
    <source>
        <dbReference type="EMBL" id="RJP21560.1"/>
    </source>
</evidence>
<evidence type="ECO:0000259" key="1">
    <source>
        <dbReference type="PROSITE" id="PS51085"/>
    </source>
</evidence>
<comment type="caution">
    <text evidence="2">The sequence shown here is derived from an EMBL/GenBank/DDBJ whole genome shotgun (WGS) entry which is preliminary data.</text>
</comment>
<dbReference type="Gene3D" id="3.30.420.480">
    <property type="entry name" value="Domain of unknown function (DUF4445)"/>
    <property type="match status" value="1"/>
</dbReference>
<dbReference type="PROSITE" id="PS51085">
    <property type="entry name" value="2FE2S_FER_2"/>
    <property type="match status" value="1"/>
</dbReference>
<dbReference type="SUPFAM" id="SSF54292">
    <property type="entry name" value="2Fe-2S ferredoxin-like"/>
    <property type="match status" value="1"/>
</dbReference>
<dbReference type="InterPro" id="IPR052911">
    <property type="entry name" value="Corrinoid_activation_enz"/>
</dbReference>
<dbReference type="Proteomes" id="UP000265882">
    <property type="component" value="Unassembled WGS sequence"/>
</dbReference>
<dbReference type="Gene3D" id="3.10.20.30">
    <property type="match status" value="1"/>
</dbReference>
<accession>A0A3A4NWR0</accession>
<dbReference type="InterPro" id="IPR001041">
    <property type="entry name" value="2Fe-2S_ferredoxin-type"/>
</dbReference>